<keyword evidence="3" id="KW-1185">Reference proteome</keyword>
<evidence type="ECO:0000259" key="1">
    <source>
        <dbReference type="Pfam" id="PF13400"/>
    </source>
</evidence>
<gene>
    <name evidence="2" type="ORF">QFZ36_001253</name>
</gene>
<name>A0ABU0PIC5_9MICC</name>
<feature type="domain" description="Putative Flp pilus-assembly TadG-like N-terminal" evidence="1">
    <location>
        <begin position="13"/>
        <end position="56"/>
    </location>
</feature>
<evidence type="ECO:0000313" key="3">
    <source>
        <dbReference type="Proteomes" id="UP001236806"/>
    </source>
</evidence>
<dbReference type="Proteomes" id="UP001236806">
    <property type="component" value="Unassembled WGS sequence"/>
</dbReference>
<dbReference type="Pfam" id="PF13400">
    <property type="entry name" value="Tad"/>
    <property type="match status" value="1"/>
</dbReference>
<organism evidence="2 3">
    <name type="scientific">Pseudarthrobacter siccitolerans</name>
    <dbReference type="NCBI Taxonomy" id="861266"/>
    <lineage>
        <taxon>Bacteria</taxon>
        <taxon>Bacillati</taxon>
        <taxon>Actinomycetota</taxon>
        <taxon>Actinomycetes</taxon>
        <taxon>Micrococcales</taxon>
        <taxon>Micrococcaceae</taxon>
        <taxon>Pseudarthrobacter</taxon>
    </lineage>
</organism>
<accession>A0ABU0PIC5</accession>
<evidence type="ECO:0000313" key="2">
    <source>
        <dbReference type="EMBL" id="MDQ0673692.1"/>
    </source>
</evidence>
<sequence>MTTGPRKHDSERGAVSVIVALMLVALLGFGAMAVDVGMMYAERTQLRNGADAAALAIAQKCARSAADPDCIKAKPLATTFANQNANDSLSNIKSFVLDTDNRSVALTVGAQEGVHTPNQVSLFFARALGINATEVTAPSSARWGSPLEGPTLFPLTFSLCQVNGMVGAGQQLLESRGSTLTSKKTSSCVVDGKTVPGGFGWLKQIDGQCGGYINLSLGASGSETGNDAPSNCEQTLTKWATTLTSGGKITLLLPVYTSVTGTGTSAVYSLSAFAAFDVVGWRFASGDNGTNAALIFHNKVADVGAGLACTGDCRGIIGGFVKYVSLAEGYKLGPVNSYGATVVELTS</sequence>
<reference evidence="2 3" key="1">
    <citation type="submission" date="2023-07" db="EMBL/GenBank/DDBJ databases">
        <title>Comparative genomics of wheat-associated soil bacteria to identify genetic determinants of phenazine resistance.</title>
        <authorList>
            <person name="Mouncey N."/>
        </authorList>
    </citation>
    <scope>NUCLEOTIDE SEQUENCE [LARGE SCALE GENOMIC DNA]</scope>
    <source>
        <strain evidence="2 3">W1I3</strain>
    </source>
</reference>
<protein>
    <submittedName>
        <fullName evidence="2">Flp pilus assembly protein TadG</fullName>
    </submittedName>
</protein>
<dbReference type="InterPro" id="IPR028087">
    <property type="entry name" value="Tad_N"/>
</dbReference>
<proteinExistence type="predicted"/>
<dbReference type="EMBL" id="JAUSXB010000001">
    <property type="protein sequence ID" value="MDQ0673692.1"/>
    <property type="molecule type" value="Genomic_DNA"/>
</dbReference>
<comment type="caution">
    <text evidence="2">The sequence shown here is derived from an EMBL/GenBank/DDBJ whole genome shotgun (WGS) entry which is preliminary data.</text>
</comment>